<dbReference type="InterPro" id="IPR032466">
    <property type="entry name" value="Metal_Hydrolase"/>
</dbReference>
<dbReference type="GO" id="GO:0006508">
    <property type="term" value="P:proteolysis"/>
    <property type="evidence" value="ECO:0007669"/>
    <property type="project" value="InterPro"/>
</dbReference>
<organism evidence="1 2">
    <name type="scientific">Pigmentiphaga kullae</name>
    <dbReference type="NCBI Taxonomy" id="151784"/>
    <lineage>
        <taxon>Bacteria</taxon>
        <taxon>Pseudomonadati</taxon>
        <taxon>Pseudomonadota</taxon>
        <taxon>Betaproteobacteria</taxon>
        <taxon>Burkholderiales</taxon>
        <taxon>Alcaligenaceae</taxon>
        <taxon>Pigmentiphaga</taxon>
    </lineage>
</organism>
<keyword evidence="2" id="KW-1185">Reference proteome</keyword>
<comment type="caution">
    <text evidence="1">The sequence shown here is derived from an EMBL/GenBank/DDBJ whole genome shotgun (WGS) entry which is preliminary data.</text>
</comment>
<dbReference type="EMBL" id="SGXC01000001">
    <property type="protein sequence ID" value="RZS84142.1"/>
    <property type="molecule type" value="Genomic_DNA"/>
</dbReference>
<evidence type="ECO:0000313" key="2">
    <source>
        <dbReference type="Proteomes" id="UP000292445"/>
    </source>
</evidence>
<dbReference type="InterPro" id="IPR008257">
    <property type="entry name" value="Pept_M19"/>
</dbReference>
<evidence type="ECO:0000313" key="1">
    <source>
        <dbReference type="EMBL" id="RZS84142.1"/>
    </source>
</evidence>
<dbReference type="PANTHER" id="PTHR10443">
    <property type="entry name" value="MICROSOMAL DIPEPTIDASE"/>
    <property type="match status" value="1"/>
</dbReference>
<proteinExistence type="predicted"/>
<dbReference type="OrthoDB" id="9804920at2"/>
<sequence length="406" mass="44033">MNRPTPTAAQAEETARRIHAEHIVIDSLAPSFVDEWALTPAMIEIGKALQAQGGSRPAIKKAMAEHLIAQCAQDPETRETYLSYWRRSGVTACNYTLYASGPPDTALDATITSARRAATLMASLGGQVTLATNAAQLEAAHRDGRHAVMYNLQNAEPVGADLDRVEVLHELGVRSMQLTYNLRTRFADGCLETNDGGLSRFGAALIEKMNACRMMVDLSHASANTARDAVAASRTPIVATHTAARALSGHPRGLPDDVLKGIANGGGYAGVVVLPAFILPAEGDGRAEKHGKPRSWATLDTVVDHLQHLVNVMGEDHVGVGTDWGKPYYNALAWTPSMIRPESGSFNWVGWRPQDRFDPNAQTLDLETWDKWPNLTAAMLRRGMAESTVVKIVGANYMRVFREICG</sequence>
<dbReference type="AlphaFoldDB" id="A0A4Q7NHD3"/>
<protein>
    <submittedName>
        <fullName evidence="1">Membrane dipeptidase</fullName>
    </submittedName>
</protein>
<dbReference type="PANTHER" id="PTHR10443:SF12">
    <property type="entry name" value="DIPEPTIDASE"/>
    <property type="match status" value="1"/>
</dbReference>
<dbReference type="RefSeq" id="WP_130355534.1">
    <property type="nucleotide sequence ID" value="NZ_SGXC01000001.1"/>
</dbReference>
<dbReference type="Pfam" id="PF01244">
    <property type="entry name" value="Peptidase_M19"/>
    <property type="match status" value="1"/>
</dbReference>
<accession>A0A4Q7NHD3</accession>
<dbReference type="Proteomes" id="UP000292445">
    <property type="component" value="Unassembled WGS sequence"/>
</dbReference>
<gene>
    <name evidence="1" type="ORF">EV675_0144</name>
</gene>
<dbReference type="Gene3D" id="3.20.20.140">
    <property type="entry name" value="Metal-dependent hydrolases"/>
    <property type="match status" value="1"/>
</dbReference>
<dbReference type="GO" id="GO:0070573">
    <property type="term" value="F:metallodipeptidase activity"/>
    <property type="evidence" value="ECO:0007669"/>
    <property type="project" value="InterPro"/>
</dbReference>
<dbReference type="SUPFAM" id="SSF51556">
    <property type="entry name" value="Metallo-dependent hydrolases"/>
    <property type="match status" value="1"/>
</dbReference>
<reference evidence="1 2" key="1">
    <citation type="submission" date="2019-02" db="EMBL/GenBank/DDBJ databases">
        <title>Genomic Encyclopedia of Type Strains, Phase IV (KMG-IV): sequencing the most valuable type-strain genomes for metagenomic binning, comparative biology and taxonomic classification.</title>
        <authorList>
            <person name="Goeker M."/>
        </authorList>
    </citation>
    <scope>NUCLEOTIDE SEQUENCE [LARGE SCALE GENOMIC DNA]</scope>
    <source>
        <strain evidence="1 2">K24</strain>
    </source>
</reference>
<name>A0A4Q7NHD3_9BURK</name>
<dbReference type="PROSITE" id="PS51365">
    <property type="entry name" value="RENAL_DIPEPTIDASE_2"/>
    <property type="match status" value="1"/>
</dbReference>